<dbReference type="InterPro" id="IPR036465">
    <property type="entry name" value="vWFA_dom_sf"/>
</dbReference>
<keyword evidence="3" id="KW-1185">Reference proteome</keyword>
<name>A0A8S4NBS7_OWEFU</name>
<comment type="caution">
    <text evidence="2">The sequence shown here is derived from an EMBL/GenBank/DDBJ whole genome shotgun (WGS) entry which is preliminary data.</text>
</comment>
<dbReference type="Gene3D" id="3.40.50.410">
    <property type="entry name" value="von Willebrand factor, type A domain"/>
    <property type="match status" value="1"/>
</dbReference>
<accession>A0A8S4NBS7</accession>
<dbReference type="InterPro" id="IPR050525">
    <property type="entry name" value="ECM_Assembly_Org"/>
</dbReference>
<dbReference type="EMBL" id="CAIIXF020000003">
    <property type="protein sequence ID" value="CAH1778662.1"/>
    <property type="molecule type" value="Genomic_DNA"/>
</dbReference>
<feature type="domain" description="VWFA" evidence="1">
    <location>
        <begin position="157"/>
        <end position="349"/>
    </location>
</feature>
<dbReference type="Proteomes" id="UP000749559">
    <property type="component" value="Unassembled WGS sequence"/>
</dbReference>
<evidence type="ECO:0000313" key="3">
    <source>
        <dbReference type="Proteomes" id="UP000749559"/>
    </source>
</evidence>
<evidence type="ECO:0000259" key="1">
    <source>
        <dbReference type="PROSITE" id="PS50234"/>
    </source>
</evidence>
<reference evidence="2" key="1">
    <citation type="submission" date="2022-03" db="EMBL/GenBank/DDBJ databases">
        <authorList>
            <person name="Martin C."/>
        </authorList>
    </citation>
    <scope>NUCLEOTIDE SEQUENCE</scope>
</reference>
<evidence type="ECO:0000313" key="2">
    <source>
        <dbReference type="EMBL" id="CAH1778662.1"/>
    </source>
</evidence>
<organism evidence="2 3">
    <name type="scientific">Owenia fusiformis</name>
    <name type="common">Polychaete worm</name>
    <dbReference type="NCBI Taxonomy" id="6347"/>
    <lineage>
        <taxon>Eukaryota</taxon>
        <taxon>Metazoa</taxon>
        <taxon>Spiralia</taxon>
        <taxon>Lophotrochozoa</taxon>
        <taxon>Annelida</taxon>
        <taxon>Polychaeta</taxon>
        <taxon>Sedentaria</taxon>
        <taxon>Canalipalpata</taxon>
        <taxon>Sabellida</taxon>
        <taxon>Oweniida</taxon>
        <taxon>Oweniidae</taxon>
        <taxon>Owenia</taxon>
    </lineage>
</organism>
<sequence>MDIITMLFDKCICTIRTMFLYRNYKLLTVLILLQMELASCSFFGPRFKLPTYHGPIREPPFFTNISACSHVKHRYLADLENKCNFYECTRLGRYKLTKCPSGLSVPRSLREETENGKPSASPVCKQISARCRKSMEQVNTAILGNYTIKRERRCGIDLLWVIDVSCSIPADDRQRVKNFVLNTIDRFKIKGTNFVQVGGVTYDGEIHDIMYLSQTVNKVRTMHRFTSRYVSEPSKCKTATNIALQTIYEFYLDPLNGNRPEFPDILIVMTDGRTYLGKKGDNKKAAAETEQYARLIREEKGVTTFVVGLPNRQTGKFAGQTEWLQMAGTEDRVFLISRFEELKNRVDEITNSACPDDS</sequence>
<dbReference type="PANTHER" id="PTHR24020">
    <property type="entry name" value="COLLAGEN ALPHA"/>
    <property type="match status" value="1"/>
</dbReference>
<protein>
    <recommendedName>
        <fullName evidence="1">VWFA domain-containing protein</fullName>
    </recommendedName>
</protein>
<dbReference type="SMART" id="SM00327">
    <property type="entry name" value="VWA"/>
    <property type="match status" value="1"/>
</dbReference>
<dbReference type="CDD" id="cd01450">
    <property type="entry name" value="vWFA_subfamily_ECM"/>
    <property type="match status" value="1"/>
</dbReference>
<gene>
    <name evidence="2" type="ORF">OFUS_LOCUS5552</name>
</gene>
<dbReference type="SUPFAM" id="SSF53300">
    <property type="entry name" value="vWA-like"/>
    <property type="match status" value="1"/>
</dbReference>
<proteinExistence type="predicted"/>
<dbReference type="AlphaFoldDB" id="A0A8S4NBS7"/>
<dbReference type="InterPro" id="IPR002035">
    <property type="entry name" value="VWF_A"/>
</dbReference>
<dbReference type="PROSITE" id="PS50234">
    <property type="entry name" value="VWFA"/>
    <property type="match status" value="1"/>
</dbReference>
<dbReference type="OrthoDB" id="6119729at2759"/>
<dbReference type="Pfam" id="PF00092">
    <property type="entry name" value="VWA"/>
    <property type="match status" value="1"/>
</dbReference>